<dbReference type="EMBL" id="DSOK01000406">
    <property type="protein sequence ID" value="HEN16715.1"/>
    <property type="molecule type" value="Genomic_DNA"/>
</dbReference>
<gene>
    <name evidence="1" type="ORF">ENQ76_14740</name>
</gene>
<dbReference type="Gene3D" id="3.40.720.10">
    <property type="entry name" value="Alkaline Phosphatase, subunit A"/>
    <property type="match status" value="1"/>
</dbReference>
<proteinExistence type="predicted"/>
<dbReference type="AlphaFoldDB" id="A0A7C2P7Q1"/>
<dbReference type="InterPro" id="IPR017850">
    <property type="entry name" value="Alkaline_phosphatase_core_sf"/>
</dbReference>
<reference evidence="1" key="1">
    <citation type="journal article" date="2020" name="mSystems">
        <title>Genome- and Community-Level Interaction Insights into Carbon Utilization and Element Cycling Functions of Hydrothermarchaeota in Hydrothermal Sediment.</title>
        <authorList>
            <person name="Zhou Z."/>
            <person name="Liu Y."/>
            <person name="Xu W."/>
            <person name="Pan J."/>
            <person name="Luo Z.H."/>
            <person name="Li M."/>
        </authorList>
    </citation>
    <scope>NUCLEOTIDE SEQUENCE [LARGE SCALE GENOMIC DNA]</scope>
    <source>
        <strain evidence="1">SpSt-339</strain>
    </source>
</reference>
<dbReference type="PANTHER" id="PTHR43737:SF1">
    <property type="entry name" value="DUF1501 DOMAIN-CONTAINING PROTEIN"/>
    <property type="match status" value="1"/>
</dbReference>
<organism evidence="1">
    <name type="scientific">Schlesneria paludicola</name>
    <dbReference type="NCBI Taxonomy" id="360056"/>
    <lineage>
        <taxon>Bacteria</taxon>
        <taxon>Pseudomonadati</taxon>
        <taxon>Planctomycetota</taxon>
        <taxon>Planctomycetia</taxon>
        <taxon>Planctomycetales</taxon>
        <taxon>Planctomycetaceae</taxon>
        <taxon>Schlesneria</taxon>
    </lineage>
</organism>
<dbReference type="PANTHER" id="PTHR43737">
    <property type="entry name" value="BLL7424 PROTEIN"/>
    <property type="match status" value="1"/>
</dbReference>
<protein>
    <submittedName>
        <fullName evidence="1">DUF1501 domain-containing protein</fullName>
    </submittedName>
</protein>
<comment type="caution">
    <text evidence="1">The sequence shown here is derived from an EMBL/GenBank/DDBJ whole genome shotgun (WGS) entry which is preliminary data.</text>
</comment>
<accession>A0A7C2P7Q1</accession>
<sequence length="480" mass="52759">MTFDEQFATLSRRSLFQHAGAGLGAVALADLLRQESVGNDREPASERQKTHHPPRAKSVIYIHLVGAPSHLDLFDPKPELQKRTGELCPDEFFVGKNFAFIRSQPTLLGTPDEPKFQFTRSGHSGRPISNLLPHLQQVADELCVIHTLHTDQFNHAPAQLFALTGFGRFGRPSIGSWVTYGLGSENRDLPAFVVLITGQVLGAGNSAWGSGFLPTVHQGVEFRSQGDAVLFLSDPPGVTPEDRQSLIATANRLNQAQLADVGDPEIATRISQYELAYRMQTAVPELMDLKGETKATLDLYGAAPGKPSFANNCLLARRLVERGVRFVQLFDEGWDHHGSVFTALPNKCKQVDRPIAALIQDLRQRGLLDDTLVVWSAEFGRTPMAQSVGGRGEEQKAGRDHHKDAYTVWLAGGGTRGGYAHGTTDPLGYSVVEGGMHVHDFNATLLHLLGLDHERLTFKFQGRDYRLTDVHGRVVEELLS</sequence>
<evidence type="ECO:0000313" key="1">
    <source>
        <dbReference type="EMBL" id="HEN16715.1"/>
    </source>
</evidence>
<dbReference type="SUPFAM" id="SSF53649">
    <property type="entry name" value="Alkaline phosphatase-like"/>
    <property type="match status" value="1"/>
</dbReference>
<dbReference type="InterPro" id="IPR010869">
    <property type="entry name" value="DUF1501"/>
</dbReference>
<dbReference type="Pfam" id="PF07394">
    <property type="entry name" value="DUF1501"/>
    <property type="match status" value="1"/>
</dbReference>
<name>A0A7C2P7Q1_9PLAN</name>